<dbReference type="AlphaFoldDB" id="A0A9P8TZX0"/>
<feature type="region of interest" description="Disordered" evidence="1">
    <location>
        <begin position="81"/>
        <end position="102"/>
    </location>
</feature>
<proteinExistence type="predicted"/>
<name>A0A9P8TZX0_9HYPO</name>
<dbReference type="EMBL" id="JAIWOZ010000002">
    <property type="protein sequence ID" value="KAH6609939.1"/>
    <property type="molecule type" value="Genomic_DNA"/>
</dbReference>
<gene>
    <name evidence="2" type="ORF">Trco_003285</name>
</gene>
<evidence type="ECO:0000256" key="1">
    <source>
        <dbReference type="SAM" id="MobiDB-lite"/>
    </source>
</evidence>
<sequence length="102" mass="11419">MINNLRGSCSESALAVTNSTGHLILYRKKDAPVTHCKFFDTNIGFTFVQFPIALCLIWDWEKLGREVLPDLFEIAKAMGAPLLNHGSSNSSADQIIDPKRRR</sequence>
<comment type="caution">
    <text evidence="2">The sequence shown here is derived from an EMBL/GenBank/DDBJ whole genome shotgun (WGS) entry which is preliminary data.</text>
</comment>
<protein>
    <submittedName>
        <fullName evidence="2">Uncharacterized protein</fullName>
    </submittedName>
</protein>
<keyword evidence="3" id="KW-1185">Reference proteome</keyword>
<evidence type="ECO:0000313" key="2">
    <source>
        <dbReference type="EMBL" id="KAH6609939.1"/>
    </source>
</evidence>
<accession>A0A9P8TZX0</accession>
<evidence type="ECO:0000313" key="3">
    <source>
        <dbReference type="Proteomes" id="UP000827724"/>
    </source>
</evidence>
<dbReference type="Proteomes" id="UP000827724">
    <property type="component" value="Unassembled WGS sequence"/>
</dbReference>
<organism evidence="2 3">
    <name type="scientific">Trichoderma cornu-damae</name>
    <dbReference type="NCBI Taxonomy" id="654480"/>
    <lineage>
        <taxon>Eukaryota</taxon>
        <taxon>Fungi</taxon>
        <taxon>Dikarya</taxon>
        <taxon>Ascomycota</taxon>
        <taxon>Pezizomycotina</taxon>
        <taxon>Sordariomycetes</taxon>
        <taxon>Hypocreomycetidae</taxon>
        <taxon>Hypocreales</taxon>
        <taxon>Hypocreaceae</taxon>
        <taxon>Trichoderma</taxon>
    </lineage>
</organism>
<dbReference type="OrthoDB" id="5357734at2759"/>
<reference evidence="2" key="1">
    <citation type="submission" date="2021-08" db="EMBL/GenBank/DDBJ databases">
        <title>Chromosome-Level Trichoderma cornu-damae using Hi-C Data.</title>
        <authorList>
            <person name="Kim C.S."/>
        </authorList>
    </citation>
    <scope>NUCLEOTIDE SEQUENCE</scope>
    <source>
        <strain evidence="2">KA19-0412C</strain>
    </source>
</reference>